<dbReference type="Pfam" id="PF01546">
    <property type="entry name" value="Peptidase_M20"/>
    <property type="match status" value="1"/>
</dbReference>
<protein>
    <submittedName>
        <fullName evidence="7">M20 family metallopeptidase</fullName>
    </submittedName>
</protein>
<proteinExistence type="inferred from homology"/>
<evidence type="ECO:0000256" key="4">
    <source>
        <dbReference type="ARBA" id="ARBA00022801"/>
    </source>
</evidence>
<comment type="similarity">
    <text evidence="2">Belongs to the peptidase M20A family.</text>
</comment>
<keyword evidence="4" id="KW-0378">Hydrolase</keyword>
<keyword evidence="3" id="KW-0479">Metal-binding</keyword>
<dbReference type="Proteomes" id="UP001597419">
    <property type="component" value="Unassembled WGS sequence"/>
</dbReference>
<dbReference type="PANTHER" id="PTHR43808:SF8">
    <property type="entry name" value="PEPTIDASE M20 DIMERISATION DOMAIN-CONTAINING PROTEIN"/>
    <property type="match status" value="1"/>
</dbReference>
<dbReference type="InterPro" id="IPR036264">
    <property type="entry name" value="Bact_exopeptidase_dim_dom"/>
</dbReference>
<dbReference type="EMBL" id="JBHUKU010000012">
    <property type="protein sequence ID" value="MFD2461334.1"/>
    <property type="molecule type" value="Genomic_DNA"/>
</dbReference>
<dbReference type="RefSeq" id="WP_345408765.1">
    <property type="nucleotide sequence ID" value="NZ_BAABHG010000031.1"/>
</dbReference>
<evidence type="ECO:0000313" key="7">
    <source>
        <dbReference type="EMBL" id="MFD2461334.1"/>
    </source>
</evidence>
<keyword evidence="5" id="KW-0862">Zinc</keyword>
<keyword evidence="8" id="KW-1185">Reference proteome</keyword>
<evidence type="ECO:0000313" key="8">
    <source>
        <dbReference type="Proteomes" id="UP001597419"/>
    </source>
</evidence>
<gene>
    <name evidence="7" type="ORF">ACFSYJ_22210</name>
</gene>
<evidence type="ECO:0000256" key="3">
    <source>
        <dbReference type="ARBA" id="ARBA00022723"/>
    </source>
</evidence>
<dbReference type="Gene3D" id="3.40.630.10">
    <property type="entry name" value="Zn peptidases"/>
    <property type="match status" value="1"/>
</dbReference>
<sequence length="402" mass="41865">MTEPHSWLEHLAAANHDHDSVLALTRTLVTIPSRGGIDPYDGVLDTVRTWLAERGLDTKTLTGPAGAPVGLTCEIRGAHPGPRWVLDACLDTAPFGDETAWTYPPTAATLADGWLHGRGAADSKVGAAIFCHLAARIAAVAESLHGTLVLLFDVDEHTGGFGGAKAYFEGPHAPDDVAGVMIGYPGLDKVVIGGRGVYRTRLHVHGVSAHSGSSSTASVSAIEKAAHLVTTLSATELPDGASAAFPLPGKVTVTAIEGGQGFSVTPDLCVLNVDIRTTPTFDTATAETLLRDRVTHADHAWPDTPATDSRPDTAWPAYALDDHSPLRTALLDAAHTAGLQPVAKIAGPSNIGNYLSGLGIPATAGFGVTYTGLHATDERIQIDTIPTVQAIYHTAVHALLSK</sequence>
<evidence type="ECO:0000256" key="1">
    <source>
        <dbReference type="ARBA" id="ARBA00001947"/>
    </source>
</evidence>
<dbReference type="InterPro" id="IPR011650">
    <property type="entry name" value="Peptidase_M20_dimer"/>
</dbReference>
<evidence type="ECO:0000256" key="2">
    <source>
        <dbReference type="ARBA" id="ARBA00006247"/>
    </source>
</evidence>
<dbReference type="SUPFAM" id="SSF55031">
    <property type="entry name" value="Bacterial exopeptidase dimerisation domain"/>
    <property type="match status" value="1"/>
</dbReference>
<dbReference type="InterPro" id="IPR002933">
    <property type="entry name" value="Peptidase_M20"/>
</dbReference>
<dbReference type="SUPFAM" id="SSF53187">
    <property type="entry name" value="Zn-dependent exopeptidases"/>
    <property type="match status" value="1"/>
</dbReference>
<dbReference type="InterPro" id="IPR050072">
    <property type="entry name" value="Peptidase_M20A"/>
</dbReference>
<comment type="cofactor">
    <cofactor evidence="1">
        <name>Zn(2+)</name>
        <dbReference type="ChEBI" id="CHEBI:29105"/>
    </cofactor>
</comment>
<dbReference type="Pfam" id="PF07687">
    <property type="entry name" value="M20_dimer"/>
    <property type="match status" value="1"/>
</dbReference>
<dbReference type="PANTHER" id="PTHR43808">
    <property type="entry name" value="ACETYLORNITHINE DEACETYLASE"/>
    <property type="match status" value="1"/>
</dbReference>
<accession>A0ABW5GKK6</accession>
<evidence type="ECO:0000256" key="5">
    <source>
        <dbReference type="ARBA" id="ARBA00022833"/>
    </source>
</evidence>
<organism evidence="7 8">
    <name type="scientific">Amycolatopsis samaneae</name>
    <dbReference type="NCBI Taxonomy" id="664691"/>
    <lineage>
        <taxon>Bacteria</taxon>
        <taxon>Bacillati</taxon>
        <taxon>Actinomycetota</taxon>
        <taxon>Actinomycetes</taxon>
        <taxon>Pseudonocardiales</taxon>
        <taxon>Pseudonocardiaceae</taxon>
        <taxon>Amycolatopsis</taxon>
    </lineage>
</organism>
<evidence type="ECO:0000259" key="6">
    <source>
        <dbReference type="Pfam" id="PF07687"/>
    </source>
</evidence>
<name>A0ABW5GKK6_9PSEU</name>
<reference evidence="8" key="1">
    <citation type="journal article" date="2019" name="Int. J. Syst. Evol. Microbiol.">
        <title>The Global Catalogue of Microorganisms (GCM) 10K type strain sequencing project: providing services to taxonomists for standard genome sequencing and annotation.</title>
        <authorList>
            <consortium name="The Broad Institute Genomics Platform"/>
            <consortium name="The Broad Institute Genome Sequencing Center for Infectious Disease"/>
            <person name="Wu L."/>
            <person name="Ma J."/>
        </authorList>
    </citation>
    <scope>NUCLEOTIDE SEQUENCE [LARGE SCALE GENOMIC DNA]</scope>
    <source>
        <strain evidence="8">CGMCC 4.7643</strain>
    </source>
</reference>
<comment type="caution">
    <text evidence="7">The sequence shown here is derived from an EMBL/GenBank/DDBJ whole genome shotgun (WGS) entry which is preliminary data.</text>
</comment>
<dbReference type="Gene3D" id="3.30.70.360">
    <property type="match status" value="1"/>
</dbReference>
<feature type="domain" description="Peptidase M20 dimerisation" evidence="6">
    <location>
        <begin position="193"/>
        <end position="299"/>
    </location>
</feature>